<proteinExistence type="predicted"/>
<evidence type="ECO:0000313" key="2">
    <source>
        <dbReference type="WBParaSite" id="PTRK_0000828800.1"/>
    </source>
</evidence>
<protein>
    <submittedName>
        <fullName evidence="2">PRESAN domain-containing protein</fullName>
    </submittedName>
</protein>
<accession>A0A0N4ZJQ5</accession>
<dbReference type="WBParaSite" id="PTRK_0000828800.1">
    <property type="protein sequence ID" value="PTRK_0000828800.1"/>
    <property type="gene ID" value="PTRK_0000828800"/>
</dbReference>
<sequence>MKNKFNEEGYRFDTVSKIFKCRGKRDHLSFKVKRYLKLLCYLNLEVPKEIDPKNIEEKYDRIKFLYDLYYTSRNMHNDNTCVLLRNFMKTHLFEIDRQEESSENNNFQFWNFNNEHYSNRNNGFQFIHQNLGMLQYLQMNLAIQDRLSSFLSNNMNFQQQMLSPTTMMPNNHLGYFNEITMMNTTFNTPYPSIMEEIRP</sequence>
<keyword evidence="1" id="KW-1185">Reference proteome</keyword>
<name>A0A0N4ZJQ5_PARTI</name>
<dbReference type="Proteomes" id="UP000038045">
    <property type="component" value="Unplaced"/>
</dbReference>
<dbReference type="AlphaFoldDB" id="A0A0N4ZJQ5"/>
<evidence type="ECO:0000313" key="1">
    <source>
        <dbReference type="Proteomes" id="UP000038045"/>
    </source>
</evidence>
<reference evidence="2" key="1">
    <citation type="submission" date="2017-02" db="UniProtKB">
        <authorList>
            <consortium name="WormBaseParasite"/>
        </authorList>
    </citation>
    <scope>IDENTIFICATION</scope>
</reference>
<organism evidence="1 2">
    <name type="scientific">Parastrongyloides trichosuri</name>
    <name type="common">Possum-specific nematode worm</name>
    <dbReference type="NCBI Taxonomy" id="131310"/>
    <lineage>
        <taxon>Eukaryota</taxon>
        <taxon>Metazoa</taxon>
        <taxon>Ecdysozoa</taxon>
        <taxon>Nematoda</taxon>
        <taxon>Chromadorea</taxon>
        <taxon>Rhabditida</taxon>
        <taxon>Tylenchina</taxon>
        <taxon>Panagrolaimomorpha</taxon>
        <taxon>Strongyloidoidea</taxon>
        <taxon>Strongyloididae</taxon>
        <taxon>Parastrongyloides</taxon>
    </lineage>
</organism>